<dbReference type="InterPro" id="IPR025632">
    <property type="entry name" value="DUF4290"/>
</dbReference>
<dbReference type="Pfam" id="PF14123">
    <property type="entry name" value="DUF4290"/>
    <property type="match status" value="1"/>
</dbReference>
<dbReference type="AlphaFoldDB" id="A0A5M4BAK2"/>
<dbReference type="RefSeq" id="WP_173014982.1">
    <property type="nucleotide sequence ID" value="NZ_BLBC01000009.1"/>
</dbReference>
<comment type="caution">
    <text evidence="1">The sequence shown here is derived from an EMBL/GenBank/DDBJ whole genome shotgun (WGS) entry which is preliminary data.</text>
</comment>
<accession>A0A5M4BAK2</accession>
<gene>
    <name evidence="1" type="ORF">RCZ01_15670</name>
</gene>
<proteinExistence type="predicted"/>
<evidence type="ECO:0000313" key="2">
    <source>
        <dbReference type="Proteomes" id="UP000398217"/>
    </source>
</evidence>
<organism evidence="1 2">
    <name type="scientific">Capnocytophaga felis</name>
    <dbReference type="NCBI Taxonomy" id="2267611"/>
    <lineage>
        <taxon>Bacteria</taxon>
        <taxon>Pseudomonadati</taxon>
        <taxon>Bacteroidota</taxon>
        <taxon>Flavobacteriia</taxon>
        <taxon>Flavobacteriales</taxon>
        <taxon>Flavobacteriaceae</taxon>
        <taxon>Capnocytophaga</taxon>
    </lineage>
</organism>
<evidence type="ECO:0008006" key="3">
    <source>
        <dbReference type="Google" id="ProtNLM"/>
    </source>
</evidence>
<dbReference type="EMBL" id="BLBC01000009">
    <property type="protein sequence ID" value="GET46265.1"/>
    <property type="molecule type" value="Genomic_DNA"/>
</dbReference>
<sequence>MENQNTQNMSENMGLEYNTERTPLIIPEYGRHIQKMIEKAITIEDREKRNNTAKSIIAVMGNMFPHLRDVPDFQHKLWDQLFIMSGFRLDVDSPFEKPTPDVLIKHPDVLQYPQNHPKYRFYGNNIKKMIEVCIGWEEGQLKEALKYSIANHMKKSYLTWNKEAVEDEVVFQHLYELSDGQIDLTKAKEYLTNSNELIKTKQNLTKRTSQGKKTNYKKS</sequence>
<dbReference type="Proteomes" id="UP000398217">
    <property type="component" value="Unassembled WGS sequence"/>
</dbReference>
<evidence type="ECO:0000313" key="1">
    <source>
        <dbReference type="EMBL" id="GET46265.1"/>
    </source>
</evidence>
<keyword evidence="2" id="KW-1185">Reference proteome</keyword>
<protein>
    <recommendedName>
        <fullName evidence="3">Methionyl-tRNA formyltransferase</fullName>
    </recommendedName>
</protein>
<reference evidence="2" key="1">
    <citation type="journal article" date="2020" name="Int. J. Syst. Evol. Microbiol.">
        <title>Capnocytophaga felis sp. nov. isolated from the feline oral cavity.</title>
        <authorList>
            <person name="Suzuki M."/>
            <person name="Umeda K."/>
            <person name="Kimura M."/>
            <person name="Imaoka K."/>
            <person name="Morikawa S."/>
            <person name="Maeda K."/>
        </authorList>
    </citation>
    <scope>NUCLEOTIDE SEQUENCE [LARGE SCALE GENOMIC DNA]</scope>
    <source>
        <strain evidence="2">KC07070</strain>
    </source>
</reference>
<name>A0A5M4BAK2_9FLAO</name>